<accession>A0A556S8J5</accession>
<dbReference type="AlphaFoldDB" id="A0A556S8J5"/>
<gene>
    <name evidence="1" type="ORF">FPQ15_12045</name>
</gene>
<protein>
    <submittedName>
        <fullName evidence="1">Uncharacterized protein</fullName>
    </submittedName>
</protein>
<dbReference type="RefSeq" id="WP_144092979.1">
    <property type="nucleotide sequence ID" value="NZ_VMHM01000017.1"/>
</dbReference>
<dbReference type="Proteomes" id="UP000319483">
    <property type="component" value="Unassembled WGS sequence"/>
</dbReference>
<sequence length="59" mass="7213">MNELEKIKTIERVELLSRIITEHIHLQENDKDIIMFWFRDLLEPLKKQMTTKHLNNPNN</sequence>
<proteinExistence type="predicted"/>
<name>A0A556S8J5_9GAMM</name>
<organism evidence="1 2">
    <name type="scientific">Gilliamella apicola</name>
    <dbReference type="NCBI Taxonomy" id="1196095"/>
    <lineage>
        <taxon>Bacteria</taxon>
        <taxon>Pseudomonadati</taxon>
        <taxon>Pseudomonadota</taxon>
        <taxon>Gammaproteobacteria</taxon>
        <taxon>Orbales</taxon>
        <taxon>Orbaceae</taxon>
        <taxon>Gilliamella</taxon>
    </lineage>
</organism>
<evidence type="ECO:0000313" key="1">
    <source>
        <dbReference type="EMBL" id="TSJ97425.1"/>
    </source>
</evidence>
<dbReference type="EMBL" id="VMHM01000017">
    <property type="protein sequence ID" value="TSJ97425.1"/>
    <property type="molecule type" value="Genomic_DNA"/>
</dbReference>
<reference evidence="1 2" key="1">
    <citation type="submission" date="2019-07" db="EMBL/GenBank/DDBJ databases">
        <title>Gilliamella genomes.</title>
        <authorList>
            <person name="Zheng H."/>
        </authorList>
    </citation>
    <scope>NUCLEOTIDE SEQUENCE [LARGE SCALE GENOMIC DNA]</scope>
    <source>
        <strain evidence="1 2">W8127</strain>
    </source>
</reference>
<evidence type="ECO:0000313" key="2">
    <source>
        <dbReference type="Proteomes" id="UP000319483"/>
    </source>
</evidence>
<comment type="caution">
    <text evidence="1">The sequence shown here is derived from an EMBL/GenBank/DDBJ whole genome shotgun (WGS) entry which is preliminary data.</text>
</comment>